<dbReference type="OrthoDB" id="73465at2759"/>
<dbReference type="PANTHER" id="PTHR31851">
    <property type="entry name" value="FE(2+)/MN(2+) TRANSPORTER PCL1"/>
    <property type="match status" value="1"/>
</dbReference>
<keyword evidence="8" id="KW-1185">Reference proteome</keyword>
<evidence type="ECO:0000256" key="5">
    <source>
        <dbReference type="ARBA" id="ARBA00023136"/>
    </source>
</evidence>
<dbReference type="GO" id="GO:0030026">
    <property type="term" value="P:intracellular manganese ion homeostasis"/>
    <property type="evidence" value="ECO:0007669"/>
    <property type="project" value="InterPro"/>
</dbReference>
<keyword evidence="4 6" id="KW-1133">Transmembrane helix</keyword>
<comment type="similarity">
    <text evidence="2">Belongs to the CCC1 family.</text>
</comment>
<evidence type="ECO:0000256" key="1">
    <source>
        <dbReference type="ARBA" id="ARBA00004127"/>
    </source>
</evidence>
<comment type="subcellular location">
    <subcellularLocation>
        <location evidence="1">Endomembrane system</location>
        <topology evidence="1">Multi-pass membrane protein</topology>
    </subcellularLocation>
</comment>
<evidence type="ECO:0000313" key="7">
    <source>
        <dbReference type="EMBL" id="PHH77358.1"/>
    </source>
</evidence>
<dbReference type="Pfam" id="PF01988">
    <property type="entry name" value="VIT1"/>
    <property type="match status" value="1"/>
</dbReference>
<reference evidence="7 8" key="1">
    <citation type="submission" date="2017-06" db="EMBL/GenBank/DDBJ databases">
        <title>Ant-infecting Ophiocordyceps genomes reveal a high diversity of potential behavioral manipulation genes and a possible major role for enterotoxins.</title>
        <authorList>
            <person name="De Bekker C."/>
            <person name="Evans H.C."/>
            <person name="Brachmann A."/>
            <person name="Hughes D.P."/>
        </authorList>
    </citation>
    <scope>NUCLEOTIDE SEQUENCE [LARGE SCALE GENOMIC DNA]</scope>
    <source>
        <strain evidence="7 8">Map16</strain>
    </source>
</reference>
<evidence type="ECO:0000256" key="6">
    <source>
        <dbReference type="SAM" id="Phobius"/>
    </source>
</evidence>
<keyword evidence="5 6" id="KW-0472">Membrane</keyword>
<dbReference type="STRING" id="2004952.A0A2C5YH04"/>
<name>A0A2C5YH04_9HYPO</name>
<protein>
    <submittedName>
        <fullName evidence="7">Uncharacterized protein</fullName>
    </submittedName>
</protein>
<feature type="transmembrane region" description="Helical" evidence="6">
    <location>
        <begin position="130"/>
        <end position="154"/>
    </location>
</feature>
<evidence type="ECO:0000256" key="2">
    <source>
        <dbReference type="ARBA" id="ARBA00007049"/>
    </source>
</evidence>
<feature type="transmembrane region" description="Helical" evidence="6">
    <location>
        <begin position="190"/>
        <end position="212"/>
    </location>
</feature>
<dbReference type="GO" id="GO:0012505">
    <property type="term" value="C:endomembrane system"/>
    <property type="evidence" value="ECO:0007669"/>
    <property type="project" value="UniProtKB-SubCell"/>
</dbReference>
<keyword evidence="3 6" id="KW-0812">Transmembrane</keyword>
<organism evidence="7 8">
    <name type="scientific">Ophiocordyceps camponoti-rufipedis</name>
    <dbReference type="NCBI Taxonomy" id="2004952"/>
    <lineage>
        <taxon>Eukaryota</taxon>
        <taxon>Fungi</taxon>
        <taxon>Dikarya</taxon>
        <taxon>Ascomycota</taxon>
        <taxon>Pezizomycotina</taxon>
        <taxon>Sordariomycetes</taxon>
        <taxon>Hypocreomycetidae</taxon>
        <taxon>Hypocreales</taxon>
        <taxon>Ophiocordycipitaceae</taxon>
        <taxon>Ophiocordyceps</taxon>
    </lineage>
</organism>
<dbReference type="InterPro" id="IPR008217">
    <property type="entry name" value="Ccc1_fam"/>
</dbReference>
<evidence type="ECO:0000256" key="4">
    <source>
        <dbReference type="ARBA" id="ARBA00022989"/>
    </source>
</evidence>
<feature type="transmembrane region" description="Helical" evidence="6">
    <location>
        <begin position="160"/>
        <end position="178"/>
    </location>
</feature>
<dbReference type="Proteomes" id="UP000226431">
    <property type="component" value="Unassembled WGS sequence"/>
</dbReference>
<evidence type="ECO:0000256" key="3">
    <source>
        <dbReference type="ARBA" id="ARBA00022692"/>
    </source>
</evidence>
<sequence>MDLADTLHHVIIGFSDGLTVPFALTAGLSSLGSTRLVVIGGLAELFSGMISMGLGAYLAAVTERGRSRQERQLASQDDLYALLRDRYAISPSVARALVNDLGQDHDVRCQRLRDDLIHQQDHDPSRIRPCLAGFTMGASYFVGGLIPMIPYFFVARVRDALLISVIVTVAVLLVFGYVKDYLAVRNHRAGCWGAFLTLVIGVVAAGTSYAIVRALDAAGDSLSIFDSSRLVLSVK</sequence>
<dbReference type="EMBL" id="NJES01000122">
    <property type="protein sequence ID" value="PHH77358.1"/>
    <property type="molecule type" value="Genomic_DNA"/>
</dbReference>
<accession>A0A2C5YH04</accession>
<comment type="caution">
    <text evidence="7">The sequence shown here is derived from an EMBL/GenBank/DDBJ whole genome shotgun (WGS) entry which is preliminary data.</text>
</comment>
<dbReference type="GO" id="GO:0005384">
    <property type="term" value="F:manganese ion transmembrane transporter activity"/>
    <property type="evidence" value="ECO:0007669"/>
    <property type="project" value="InterPro"/>
</dbReference>
<evidence type="ECO:0000313" key="8">
    <source>
        <dbReference type="Proteomes" id="UP000226431"/>
    </source>
</evidence>
<gene>
    <name evidence="7" type="ORF">CDD80_686</name>
</gene>
<dbReference type="AlphaFoldDB" id="A0A2C5YH04"/>
<proteinExistence type="inferred from homology"/>
<feature type="transmembrane region" description="Helical" evidence="6">
    <location>
        <begin position="36"/>
        <end position="61"/>
    </location>
</feature>